<dbReference type="InParanoid" id="A0A0C3C055"/>
<dbReference type="AlphaFoldDB" id="A0A0C3C055"/>
<name>A0A0C3C055_PILCF</name>
<evidence type="ECO:0000313" key="2">
    <source>
        <dbReference type="Proteomes" id="UP000054166"/>
    </source>
</evidence>
<dbReference type="EMBL" id="KN832970">
    <property type="protein sequence ID" value="KIM92198.1"/>
    <property type="molecule type" value="Genomic_DNA"/>
</dbReference>
<dbReference type="Proteomes" id="UP000054166">
    <property type="component" value="Unassembled WGS sequence"/>
</dbReference>
<organism evidence="1 2">
    <name type="scientific">Piloderma croceum (strain F 1598)</name>
    <dbReference type="NCBI Taxonomy" id="765440"/>
    <lineage>
        <taxon>Eukaryota</taxon>
        <taxon>Fungi</taxon>
        <taxon>Dikarya</taxon>
        <taxon>Basidiomycota</taxon>
        <taxon>Agaricomycotina</taxon>
        <taxon>Agaricomycetes</taxon>
        <taxon>Agaricomycetidae</taxon>
        <taxon>Atheliales</taxon>
        <taxon>Atheliaceae</taxon>
        <taxon>Piloderma</taxon>
    </lineage>
</organism>
<gene>
    <name evidence="1" type="ORF">PILCRDRAFT_114505</name>
</gene>
<reference evidence="2" key="2">
    <citation type="submission" date="2015-01" db="EMBL/GenBank/DDBJ databases">
        <title>Evolutionary Origins and Diversification of the Mycorrhizal Mutualists.</title>
        <authorList>
            <consortium name="DOE Joint Genome Institute"/>
            <consortium name="Mycorrhizal Genomics Consortium"/>
            <person name="Kohler A."/>
            <person name="Kuo A."/>
            <person name="Nagy L.G."/>
            <person name="Floudas D."/>
            <person name="Copeland A."/>
            <person name="Barry K.W."/>
            <person name="Cichocki N."/>
            <person name="Veneault-Fourrey C."/>
            <person name="LaButti K."/>
            <person name="Lindquist E.A."/>
            <person name="Lipzen A."/>
            <person name="Lundell T."/>
            <person name="Morin E."/>
            <person name="Murat C."/>
            <person name="Riley R."/>
            <person name="Ohm R."/>
            <person name="Sun H."/>
            <person name="Tunlid A."/>
            <person name="Henrissat B."/>
            <person name="Grigoriev I.V."/>
            <person name="Hibbett D.S."/>
            <person name="Martin F."/>
        </authorList>
    </citation>
    <scope>NUCLEOTIDE SEQUENCE [LARGE SCALE GENOMIC DNA]</scope>
    <source>
        <strain evidence="2">F 1598</strain>
    </source>
</reference>
<dbReference type="HOGENOM" id="CLU_2832018_0_0_1"/>
<protein>
    <submittedName>
        <fullName evidence="1">Uncharacterized protein</fullName>
    </submittedName>
</protein>
<sequence length="66" mass="7205">MRPLSARVSQGKQRQLHKEAIILAPLRNPLLVHTSALDSGSLGNVSPRRQLHFSKLGSNPAVNGHF</sequence>
<accession>A0A0C3C055</accession>
<reference evidence="1 2" key="1">
    <citation type="submission" date="2014-04" db="EMBL/GenBank/DDBJ databases">
        <authorList>
            <consortium name="DOE Joint Genome Institute"/>
            <person name="Kuo A."/>
            <person name="Tarkka M."/>
            <person name="Buscot F."/>
            <person name="Kohler A."/>
            <person name="Nagy L.G."/>
            <person name="Floudas D."/>
            <person name="Copeland A."/>
            <person name="Barry K.W."/>
            <person name="Cichocki N."/>
            <person name="Veneault-Fourrey C."/>
            <person name="LaButti K."/>
            <person name="Lindquist E.A."/>
            <person name="Lipzen A."/>
            <person name="Lundell T."/>
            <person name="Morin E."/>
            <person name="Murat C."/>
            <person name="Sun H."/>
            <person name="Tunlid A."/>
            <person name="Henrissat B."/>
            <person name="Grigoriev I.V."/>
            <person name="Hibbett D.S."/>
            <person name="Martin F."/>
            <person name="Nordberg H.P."/>
            <person name="Cantor M.N."/>
            <person name="Hua S.X."/>
        </authorList>
    </citation>
    <scope>NUCLEOTIDE SEQUENCE [LARGE SCALE GENOMIC DNA]</scope>
    <source>
        <strain evidence="1 2">F 1598</strain>
    </source>
</reference>
<keyword evidence="2" id="KW-1185">Reference proteome</keyword>
<proteinExistence type="predicted"/>
<evidence type="ECO:0000313" key="1">
    <source>
        <dbReference type="EMBL" id="KIM92198.1"/>
    </source>
</evidence>